<reference evidence="11 13" key="1">
    <citation type="journal article" date="2020" name="Access Microbiol">
        <title>Isolation and genome sequencing of Staphylococcus schleiferi subspecies coagulans from Antarctic seals.</title>
        <authorList>
            <person name="Foster G."/>
            <person name="Robb A."/>
            <person name="Paterson G.K."/>
        </authorList>
    </citation>
    <scope>NUCLEOTIDE SEQUENCE [LARGE SCALE GENOMIC DNA]</scope>
    <source>
        <strain evidence="11 13">M615/02/4</strain>
    </source>
</reference>
<evidence type="ECO:0000256" key="3">
    <source>
        <dbReference type="ARBA" id="ARBA00022448"/>
    </source>
</evidence>
<evidence type="ECO:0000256" key="1">
    <source>
        <dbReference type="ARBA" id="ARBA00004651"/>
    </source>
</evidence>
<evidence type="ECO:0000256" key="10">
    <source>
        <dbReference type="SAM" id="Phobius"/>
    </source>
</evidence>
<dbReference type="Proteomes" id="UP001255050">
    <property type="component" value="Unassembled WGS sequence"/>
</dbReference>
<evidence type="ECO:0000313" key="14">
    <source>
        <dbReference type="Proteomes" id="UP001255050"/>
    </source>
</evidence>
<comment type="similarity">
    <text evidence="2">Belongs to the binding-protein-dependent transport system permease family. FecCD subfamily.</text>
</comment>
<keyword evidence="4" id="KW-1003">Cell membrane</keyword>
<dbReference type="SUPFAM" id="SSF81345">
    <property type="entry name" value="ABC transporter involved in vitamin B12 uptake, BtuC"/>
    <property type="match status" value="1"/>
</dbReference>
<evidence type="ECO:0000256" key="6">
    <source>
        <dbReference type="ARBA" id="ARBA00022692"/>
    </source>
</evidence>
<dbReference type="InterPro" id="IPR000522">
    <property type="entry name" value="ABC_transptr_permease_BtuC"/>
</dbReference>
<feature type="transmembrane region" description="Helical" evidence="10">
    <location>
        <begin position="295"/>
        <end position="314"/>
    </location>
</feature>
<keyword evidence="14" id="KW-1185">Reference proteome</keyword>
<organism evidence="11 13">
    <name type="scientific">Staphylococcus coagulans</name>
    <dbReference type="NCBI Taxonomy" id="74706"/>
    <lineage>
        <taxon>Bacteria</taxon>
        <taxon>Bacillati</taxon>
        <taxon>Bacillota</taxon>
        <taxon>Bacilli</taxon>
        <taxon>Bacillales</taxon>
        <taxon>Staphylococcaceae</taxon>
        <taxon>Staphylococcus</taxon>
    </lineage>
</organism>
<evidence type="ECO:0000256" key="8">
    <source>
        <dbReference type="ARBA" id="ARBA00023004"/>
    </source>
</evidence>
<dbReference type="Gene3D" id="1.10.3470.10">
    <property type="entry name" value="ABC transporter involved in vitamin B12 uptake, BtuC"/>
    <property type="match status" value="1"/>
</dbReference>
<comment type="subcellular location">
    <subcellularLocation>
        <location evidence="1">Cell membrane</location>
        <topology evidence="1">Multi-pass membrane protein</topology>
    </subcellularLocation>
</comment>
<evidence type="ECO:0000256" key="9">
    <source>
        <dbReference type="ARBA" id="ARBA00023136"/>
    </source>
</evidence>
<dbReference type="EMBL" id="JAVJGV010000026">
    <property type="protein sequence ID" value="MDR5603120.1"/>
    <property type="molecule type" value="Genomic_DNA"/>
</dbReference>
<comment type="caution">
    <text evidence="11">The sequence shown here is derived from an EMBL/GenBank/DDBJ whole genome shotgun (WGS) entry which is preliminary data.</text>
</comment>
<dbReference type="AlphaFoldDB" id="A0A9X1E3A8"/>
<evidence type="ECO:0000256" key="4">
    <source>
        <dbReference type="ARBA" id="ARBA00022475"/>
    </source>
</evidence>
<dbReference type="Pfam" id="PF01032">
    <property type="entry name" value="FecCD"/>
    <property type="match status" value="1"/>
</dbReference>
<feature type="transmembrane region" description="Helical" evidence="10">
    <location>
        <begin position="50"/>
        <end position="70"/>
    </location>
</feature>
<keyword evidence="7 10" id="KW-1133">Transmembrane helix</keyword>
<feature type="transmembrane region" description="Helical" evidence="10">
    <location>
        <begin position="137"/>
        <end position="159"/>
    </location>
</feature>
<feature type="transmembrane region" description="Helical" evidence="10">
    <location>
        <begin position="106"/>
        <end position="125"/>
    </location>
</feature>
<dbReference type="FunFam" id="1.10.3470.10:FF:000004">
    <property type="entry name" value="Iron compound ABC transporter, permease"/>
    <property type="match status" value="1"/>
</dbReference>
<dbReference type="EMBL" id="JABTCN010000031">
    <property type="protein sequence ID" value="MBA8777069.1"/>
    <property type="molecule type" value="Genomic_DNA"/>
</dbReference>
<dbReference type="InterPro" id="IPR037294">
    <property type="entry name" value="ABC_BtuC-like"/>
</dbReference>
<evidence type="ECO:0000313" key="13">
    <source>
        <dbReference type="Proteomes" id="UP000524893"/>
    </source>
</evidence>
<dbReference type="GO" id="GO:0005886">
    <property type="term" value="C:plasma membrane"/>
    <property type="evidence" value="ECO:0007669"/>
    <property type="project" value="UniProtKB-SubCell"/>
</dbReference>
<name>A0A9X1E3A8_9STAP</name>
<feature type="transmembrane region" description="Helical" evidence="10">
    <location>
        <begin position="185"/>
        <end position="206"/>
    </location>
</feature>
<proteinExistence type="inferred from homology"/>
<evidence type="ECO:0000313" key="12">
    <source>
        <dbReference type="EMBL" id="MDR5603120.1"/>
    </source>
</evidence>
<feature type="transmembrane region" description="Helical" evidence="10">
    <location>
        <begin position="271"/>
        <end position="289"/>
    </location>
</feature>
<feature type="transmembrane region" description="Helical" evidence="10">
    <location>
        <begin position="226"/>
        <end position="259"/>
    </location>
</feature>
<protein>
    <submittedName>
        <fullName evidence="11">ABC transporter permease</fullName>
    </submittedName>
</protein>
<keyword evidence="5" id="KW-0410">Iron transport</keyword>
<keyword evidence="6 10" id="KW-0812">Transmembrane</keyword>
<evidence type="ECO:0000256" key="2">
    <source>
        <dbReference type="ARBA" id="ARBA00007935"/>
    </source>
</evidence>
<dbReference type="GO" id="GO:0022857">
    <property type="term" value="F:transmembrane transporter activity"/>
    <property type="evidence" value="ECO:0007669"/>
    <property type="project" value="InterPro"/>
</dbReference>
<evidence type="ECO:0000256" key="7">
    <source>
        <dbReference type="ARBA" id="ARBA00022989"/>
    </source>
</evidence>
<keyword evidence="3" id="KW-0813">Transport</keyword>
<dbReference type="GO" id="GO:0033214">
    <property type="term" value="P:siderophore-iron import into cell"/>
    <property type="evidence" value="ECO:0007669"/>
    <property type="project" value="TreeGrafter"/>
</dbReference>
<evidence type="ECO:0000313" key="11">
    <source>
        <dbReference type="EMBL" id="MBA8777069.1"/>
    </source>
</evidence>
<gene>
    <name evidence="11" type="ORF">HR081_09290</name>
    <name evidence="12" type="ORF">RCO12_06675</name>
</gene>
<dbReference type="GeneID" id="72413510"/>
<keyword evidence="8" id="KW-0408">Iron</keyword>
<dbReference type="PANTHER" id="PTHR30472">
    <property type="entry name" value="FERRIC ENTEROBACTIN TRANSPORT SYSTEM PERMEASE PROTEIN"/>
    <property type="match status" value="1"/>
</dbReference>
<keyword evidence="9 10" id="KW-0472">Membrane</keyword>
<dbReference type="CDD" id="cd06550">
    <property type="entry name" value="TM_ABC_iron-siderophores_like"/>
    <property type="match status" value="1"/>
</dbReference>
<reference evidence="12 14" key="2">
    <citation type="submission" date="2023-08" db="EMBL/GenBank/DDBJ databases">
        <title>Whole genome sequencing of Staphylococcus coagulans NN-2474.</title>
        <authorList>
            <person name="Kropotov V.S."/>
            <person name="Boriskina E.V."/>
            <person name="Gordinskaya N.A."/>
            <person name="Shkurkina I.S."/>
            <person name="Kryazhev D.V."/>
            <person name="Alekseeva A.E."/>
            <person name="Makhova M.A."/>
        </authorList>
    </citation>
    <scope>NUCLEOTIDE SEQUENCE [LARGE SCALE GENOMIC DNA]</scope>
    <source>
        <strain evidence="12 14">NN-2474</strain>
    </source>
</reference>
<dbReference type="PANTHER" id="PTHR30472:SF27">
    <property type="entry name" value="PETROBACTIN IMPORT SYSTEM PERMEASE PROTEIN YCLN"/>
    <property type="match status" value="1"/>
</dbReference>
<accession>A0A9X1E3A8</accession>
<dbReference type="Proteomes" id="UP000524893">
    <property type="component" value="Unassembled WGS sequence"/>
</dbReference>
<evidence type="ECO:0000256" key="5">
    <source>
        <dbReference type="ARBA" id="ARBA00022496"/>
    </source>
</evidence>
<sequence>MRVIMNVYVLFLILSVLTVCSLFIGVSRVPITELFQFNAHQLNILWASRIPRTVSILISGSALALAGLIMQQMMQNKFVSPTTAGTMEWAKLGILISLIFFPKQHILLKLVFAVLCSLFGTFMFVQIVQRIKFKDVIFVPLIGIMLGGIVSSFATFIALRTNAVQSIGNWLNGNFAIITSGRYEVLYLSIPLLIVTYIFANQFTIAGMGRDFSKNLGLNYEWIMNIGLFITATMTALVVVTVGTLPFLGLIVPNIVSIFKGDHLKNALPQTALLGAIFVMISDIFGRLIVYPYEINIGLTIGIFGTFVFIVMLMKGRRHYEQ</sequence>
<dbReference type="RefSeq" id="WP_050329942.1">
    <property type="nucleotide sequence ID" value="NZ_CP092966.1"/>
</dbReference>
<keyword evidence="5" id="KW-0406">Ion transport</keyword>
<feature type="transmembrane region" description="Helical" evidence="10">
    <location>
        <begin position="7"/>
        <end position="30"/>
    </location>
</feature>